<feature type="region of interest" description="Disordered" evidence="1">
    <location>
        <begin position="14"/>
        <end position="33"/>
    </location>
</feature>
<dbReference type="EMBL" id="QZWG01000006">
    <property type="protein sequence ID" value="RZC05098.1"/>
    <property type="molecule type" value="Genomic_DNA"/>
</dbReference>
<feature type="compositionally biased region" description="Polar residues" evidence="1">
    <location>
        <begin position="14"/>
        <end position="26"/>
    </location>
</feature>
<evidence type="ECO:0000256" key="1">
    <source>
        <dbReference type="SAM" id="MobiDB-lite"/>
    </source>
</evidence>
<protein>
    <submittedName>
        <fullName evidence="2">Uncharacterized protein</fullName>
    </submittedName>
</protein>
<feature type="region of interest" description="Disordered" evidence="1">
    <location>
        <begin position="45"/>
        <end position="100"/>
    </location>
</feature>
<sequence length="167" mass="19749">MLKIVMEYRKNQHNFLNSSSSSNPIKQHSGRQHLRRLADAIEHYQIQQKQHRKSPETITKTENRRRNPDLGSATHHHPKTPTTHLLNQQPRRRGRFDLSKDEEEGFVLKNSTTIFECEEVSRNREKKNEEKRQRFCAMLILLQLRRGGCRTPAAARNRDRSSTKRTE</sequence>
<organism evidence="2 3">
    <name type="scientific">Glycine soja</name>
    <name type="common">Wild soybean</name>
    <dbReference type="NCBI Taxonomy" id="3848"/>
    <lineage>
        <taxon>Eukaryota</taxon>
        <taxon>Viridiplantae</taxon>
        <taxon>Streptophyta</taxon>
        <taxon>Embryophyta</taxon>
        <taxon>Tracheophyta</taxon>
        <taxon>Spermatophyta</taxon>
        <taxon>Magnoliopsida</taxon>
        <taxon>eudicotyledons</taxon>
        <taxon>Gunneridae</taxon>
        <taxon>Pentapetalae</taxon>
        <taxon>rosids</taxon>
        <taxon>fabids</taxon>
        <taxon>Fabales</taxon>
        <taxon>Fabaceae</taxon>
        <taxon>Papilionoideae</taxon>
        <taxon>50 kb inversion clade</taxon>
        <taxon>NPAAA clade</taxon>
        <taxon>indigoferoid/millettioid clade</taxon>
        <taxon>Phaseoleae</taxon>
        <taxon>Glycine</taxon>
        <taxon>Glycine subgen. Soja</taxon>
    </lineage>
</organism>
<name>A0A445K2U7_GLYSO</name>
<gene>
    <name evidence="2" type="ORF">D0Y65_013327</name>
</gene>
<accession>A0A445K2U7</accession>
<evidence type="ECO:0000313" key="2">
    <source>
        <dbReference type="EMBL" id="RZC05098.1"/>
    </source>
</evidence>
<reference evidence="2 3" key="1">
    <citation type="submission" date="2018-09" db="EMBL/GenBank/DDBJ databases">
        <title>A high-quality reference genome of wild soybean provides a powerful tool to mine soybean genomes.</title>
        <authorList>
            <person name="Xie M."/>
            <person name="Chung C.Y.L."/>
            <person name="Li M.-W."/>
            <person name="Wong F.-L."/>
            <person name="Chan T.-F."/>
            <person name="Lam H.-M."/>
        </authorList>
    </citation>
    <scope>NUCLEOTIDE SEQUENCE [LARGE SCALE GENOMIC DNA]</scope>
    <source>
        <strain evidence="3">cv. W05</strain>
        <tissue evidence="2">Hypocotyl of etiolated seedlings</tissue>
    </source>
</reference>
<keyword evidence="3" id="KW-1185">Reference proteome</keyword>
<evidence type="ECO:0000313" key="3">
    <source>
        <dbReference type="Proteomes" id="UP000289340"/>
    </source>
</evidence>
<dbReference type="AlphaFoldDB" id="A0A445K2U7"/>
<feature type="compositionally biased region" description="Basic and acidic residues" evidence="1">
    <location>
        <begin position="53"/>
        <end position="68"/>
    </location>
</feature>
<comment type="caution">
    <text evidence="2">The sequence shown here is derived from an EMBL/GenBank/DDBJ whole genome shotgun (WGS) entry which is preliminary data.</text>
</comment>
<dbReference type="Proteomes" id="UP000289340">
    <property type="component" value="Chromosome 6"/>
</dbReference>
<proteinExistence type="predicted"/>